<dbReference type="SMART" id="SM00343">
    <property type="entry name" value="ZnF_C2HC"/>
    <property type="match status" value="1"/>
</dbReference>
<dbReference type="Proteomes" id="UP001152795">
    <property type="component" value="Unassembled WGS sequence"/>
</dbReference>
<dbReference type="InterPro" id="IPR036875">
    <property type="entry name" value="Znf_CCHC_sf"/>
</dbReference>
<sequence length="114" mass="13108">MEEAQEETSGLETKPEERKYLRGNDRRHNRGFNNTHKPTSCIVTSCKENHPPWGCGAFKALPVSQRKELISNSKHCFRCLAAGHRKRDCPNVRRCGLNGCNSDERSRYLHEDSH</sequence>
<dbReference type="AlphaFoldDB" id="A0A6S7G013"/>
<evidence type="ECO:0000256" key="1">
    <source>
        <dbReference type="SAM" id="MobiDB-lite"/>
    </source>
</evidence>
<reference evidence="2" key="1">
    <citation type="submission" date="2020-04" db="EMBL/GenBank/DDBJ databases">
        <authorList>
            <person name="Alioto T."/>
            <person name="Alioto T."/>
            <person name="Gomez Garrido J."/>
        </authorList>
    </citation>
    <scope>NUCLEOTIDE SEQUENCE</scope>
    <source>
        <strain evidence="2">A484AB</strain>
    </source>
</reference>
<dbReference type="OrthoDB" id="5984724at2759"/>
<dbReference type="SUPFAM" id="SSF57756">
    <property type="entry name" value="Retrovirus zinc finger-like domains"/>
    <property type="match status" value="1"/>
</dbReference>
<dbReference type="GO" id="GO:0003676">
    <property type="term" value="F:nucleic acid binding"/>
    <property type="evidence" value="ECO:0007669"/>
    <property type="project" value="InterPro"/>
</dbReference>
<dbReference type="GO" id="GO:0008270">
    <property type="term" value="F:zinc ion binding"/>
    <property type="evidence" value="ECO:0007669"/>
    <property type="project" value="InterPro"/>
</dbReference>
<feature type="compositionally biased region" description="Basic and acidic residues" evidence="1">
    <location>
        <begin position="13"/>
        <end position="26"/>
    </location>
</feature>
<proteinExistence type="predicted"/>
<dbReference type="EMBL" id="CACRXK020000451">
    <property type="protein sequence ID" value="CAB3981999.1"/>
    <property type="molecule type" value="Genomic_DNA"/>
</dbReference>
<dbReference type="InterPro" id="IPR001878">
    <property type="entry name" value="Znf_CCHC"/>
</dbReference>
<dbReference type="PANTHER" id="PTHR47331">
    <property type="entry name" value="PHD-TYPE DOMAIN-CONTAINING PROTEIN"/>
    <property type="match status" value="1"/>
</dbReference>
<gene>
    <name evidence="2" type="ORF">PACLA_8A079918</name>
</gene>
<evidence type="ECO:0000313" key="3">
    <source>
        <dbReference type="Proteomes" id="UP001152795"/>
    </source>
</evidence>
<accession>A0A6S7G013</accession>
<comment type="caution">
    <text evidence="2">The sequence shown here is derived from an EMBL/GenBank/DDBJ whole genome shotgun (WGS) entry which is preliminary data.</text>
</comment>
<protein>
    <submittedName>
        <fullName evidence="2">Uncharacterized protein LOC111683055</fullName>
    </submittedName>
</protein>
<organism evidence="2 3">
    <name type="scientific">Paramuricea clavata</name>
    <name type="common">Red gorgonian</name>
    <name type="synonym">Violescent sea-whip</name>
    <dbReference type="NCBI Taxonomy" id="317549"/>
    <lineage>
        <taxon>Eukaryota</taxon>
        <taxon>Metazoa</taxon>
        <taxon>Cnidaria</taxon>
        <taxon>Anthozoa</taxon>
        <taxon>Octocorallia</taxon>
        <taxon>Malacalcyonacea</taxon>
        <taxon>Plexauridae</taxon>
        <taxon>Paramuricea</taxon>
    </lineage>
</organism>
<dbReference type="PROSITE" id="PS50158">
    <property type="entry name" value="ZF_CCHC"/>
    <property type="match status" value="1"/>
</dbReference>
<evidence type="ECO:0000313" key="2">
    <source>
        <dbReference type="EMBL" id="CAB3981999.1"/>
    </source>
</evidence>
<feature type="region of interest" description="Disordered" evidence="1">
    <location>
        <begin position="1"/>
        <end position="34"/>
    </location>
</feature>
<name>A0A6S7G013_PARCT</name>
<dbReference type="PANTHER" id="PTHR47331:SF1">
    <property type="entry name" value="GAG-LIKE PROTEIN"/>
    <property type="match status" value="1"/>
</dbReference>
<keyword evidence="3" id="KW-1185">Reference proteome</keyword>